<dbReference type="EMBL" id="LR796165">
    <property type="protein sequence ID" value="CAB4122656.1"/>
    <property type="molecule type" value="Genomic_DNA"/>
</dbReference>
<organism evidence="1">
    <name type="scientific">uncultured Caudovirales phage</name>
    <dbReference type="NCBI Taxonomy" id="2100421"/>
    <lineage>
        <taxon>Viruses</taxon>
        <taxon>Duplodnaviria</taxon>
        <taxon>Heunggongvirae</taxon>
        <taxon>Uroviricota</taxon>
        <taxon>Caudoviricetes</taxon>
        <taxon>Peduoviridae</taxon>
        <taxon>Maltschvirus</taxon>
        <taxon>Maltschvirus maltsch</taxon>
    </lineage>
</organism>
<reference evidence="1" key="1">
    <citation type="submission" date="2020-04" db="EMBL/GenBank/DDBJ databases">
        <authorList>
            <person name="Chiriac C."/>
            <person name="Salcher M."/>
            <person name="Ghai R."/>
            <person name="Kavagutti S V."/>
        </authorList>
    </citation>
    <scope>NUCLEOTIDE SEQUENCE</scope>
</reference>
<protein>
    <submittedName>
        <fullName evidence="1">Uncharacterized protein</fullName>
    </submittedName>
</protein>
<name>A0A6J5KN56_9CAUD</name>
<accession>A0A6J5KN56</accession>
<gene>
    <name evidence="1" type="ORF">UFOVP28_26</name>
</gene>
<evidence type="ECO:0000313" key="1">
    <source>
        <dbReference type="EMBL" id="CAB4122656.1"/>
    </source>
</evidence>
<proteinExistence type="predicted"/>
<sequence length="78" mass="8228">MGVKLVKKKVVDLNGSSHIGGGSLTVYNKLHPSHNVEHGVALGVRSGGHDLVVCLNPHELVDLVEGLLASLKDNIVEL</sequence>